<dbReference type="EMBL" id="JAMQJZ010000011">
    <property type="protein sequence ID" value="MDC3421529.1"/>
    <property type="molecule type" value="Genomic_DNA"/>
</dbReference>
<comment type="caution">
    <text evidence="5">The sequence shown here is derived from an EMBL/GenBank/DDBJ whole genome shotgun (WGS) entry which is preliminary data.</text>
</comment>
<dbReference type="Gene3D" id="3.40.190.10">
    <property type="entry name" value="Periplasmic binding protein-like II"/>
    <property type="match status" value="2"/>
</dbReference>
<evidence type="ECO:0000256" key="2">
    <source>
        <dbReference type="ARBA" id="ARBA00022448"/>
    </source>
</evidence>
<keyword evidence="6" id="KW-1185">Reference proteome</keyword>
<protein>
    <submittedName>
        <fullName evidence="5">ABC transporter substrate-binding protein</fullName>
    </submittedName>
</protein>
<dbReference type="SUPFAM" id="SSF53850">
    <property type="entry name" value="Periplasmic binding protein-like II"/>
    <property type="match status" value="1"/>
</dbReference>
<dbReference type="InterPro" id="IPR006059">
    <property type="entry name" value="SBP"/>
</dbReference>
<evidence type="ECO:0000256" key="3">
    <source>
        <dbReference type="ARBA" id="ARBA00022729"/>
    </source>
</evidence>
<feature type="chain" id="PRO_5040743634" evidence="4">
    <location>
        <begin position="26"/>
        <end position="444"/>
    </location>
</feature>
<evidence type="ECO:0000313" key="6">
    <source>
        <dbReference type="Proteomes" id="UP001145072"/>
    </source>
</evidence>
<keyword evidence="2" id="KW-0813">Transport</keyword>
<dbReference type="InterPro" id="IPR050490">
    <property type="entry name" value="Bact_solute-bd_prot1"/>
</dbReference>
<accession>A0A9X3WQE9</accession>
<dbReference type="PANTHER" id="PTHR43649">
    <property type="entry name" value="ARABINOSE-BINDING PROTEIN-RELATED"/>
    <property type="match status" value="1"/>
</dbReference>
<organism evidence="5 6">
    <name type="scientific">Aquibacillus koreensis</name>
    <dbReference type="NCBI Taxonomy" id="279446"/>
    <lineage>
        <taxon>Bacteria</taxon>
        <taxon>Bacillati</taxon>
        <taxon>Bacillota</taxon>
        <taxon>Bacilli</taxon>
        <taxon>Bacillales</taxon>
        <taxon>Bacillaceae</taxon>
        <taxon>Aquibacillus</taxon>
    </lineage>
</organism>
<keyword evidence="3 4" id="KW-0732">Signal</keyword>
<reference evidence="5" key="1">
    <citation type="submission" date="2022-06" db="EMBL/GenBank/DDBJ databases">
        <title>Aquibacillus sp. a new bacterium isolated from soil saline samples.</title>
        <authorList>
            <person name="Galisteo C."/>
            <person name="De La Haba R."/>
            <person name="Sanchez-Porro C."/>
            <person name="Ventosa A."/>
        </authorList>
    </citation>
    <scope>NUCLEOTIDE SEQUENCE</scope>
    <source>
        <strain evidence="5">JCM 12387</strain>
    </source>
</reference>
<evidence type="ECO:0000256" key="1">
    <source>
        <dbReference type="ARBA" id="ARBA00008520"/>
    </source>
</evidence>
<sequence length="444" mass="49684">MKFKMAVCSLLLVCLVLLFSACSSSEDSNTTTSENGKTNRDEDVKLTFYTVNDNNTFSEIIKAYEEVKPEVEVEMINAQAGLDYIQKYEALQASGNAPTLAMLEPATILKYKDSFLDLETEKEKYQNLTLSGTVERNLFEGKFLGVPFTTQGYGLLFNTRVVEEAIGGKFDPESINTQEALAGLFEKIKASGTTPVIIHGANWSLGSHYMGLNYALQSKSNEDNLNYIEGLKNGEVDLSNDNVLNGLIDTFDILKEYNLRYDDPLVANIEHDGIDFARGNAAFYFMGDWAWANIQPVEGHDKEYGIIPVPISNDPSQYGNNEIPVSEPFLFSIDNTKSSPEQQQAAKDFIEFMVTSEEGQSAFVNLQRITMPYKDVKVESDNLLSPAIQKYAEEGNTINIGIMKYLPGDHYAEIGSVMQKYLTDNIDRQGFIEEFGDYWQSKGE</sequence>
<feature type="signal peptide" evidence="4">
    <location>
        <begin position="1"/>
        <end position="25"/>
    </location>
</feature>
<comment type="similarity">
    <text evidence="1">Belongs to the bacterial solute-binding protein 1 family.</text>
</comment>
<proteinExistence type="inferred from homology"/>
<evidence type="ECO:0000256" key="4">
    <source>
        <dbReference type="SAM" id="SignalP"/>
    </source>
</evidence>
<dbReference type="PROSITE" id="PS51257">
    <property type="entry name" value="PROKAR_LIPOPROTEIN"/>
    <property type="match status" value="1"/>
</dbReference>
<dbReference type="Pfam" id="PF13416">
    <property type="entry name" value="SBP_bac_8"/>
    <property type="match status" value="1"/>
</dbReference>
<evidence type="ECO:0000313" key="5">
    <source>
        <dbReference type="EMBL" id="MDC3421529.1"/>
    </source>
</evidence>
<name>A0A9X3WQE9_9BACI</name>
<dbReference type="AlphaFoldDB" id="A0A9X3WQE9"/>
<dbReference type="Proteomes" id="UP001145072">
    <property type="component" value="Unassembled WGS sequence"/>
</dbReference>
<dbReference type="RefSeq" id="WP_259870132.1">
    <property type="nucleotide sequence ID" value="NZ_JAMQJZ010000011.1"/>
</dbReference>
<gene>
    <name evidence="5" type="ORF">NC661_14225</name>
</gene>
<dbReference type="PANTHER" id="PTHR43649:SF34">
    <property type="entry name" value="ABC TRANSPORTER PERIPLASMIC-BINDING PROTEIN YCJN-RELATED"/>
    <property type="match status" value="1"/>
</dbReference>